<gene>
    <name evidence="2" type="ORF">D1164_20580</name>
</gene>
<organism evidence="2 3">
    <name type="scientific">Mariniphaga sediminis</name>
    <dbReference type="NCBI Taxonomy" id="1628158"/>
    <lineage>
        <taxon>Bacteria</taxon>
        <taxon>Pseudomonadati</taxon>
        <taxon>Bacteroidota</taxon>
        <taxon>Bacteroidia</taxon>
        <taxon>Marinilabiliales</taxon>
        <taxon>Prolixibacteraceae</taxon>
        <taxon>Mariniphaga</taxon>
    </lineage>
</organism>
<dbReference type="Pfam" id="PF21956">
    <property type="entry name" value="DUF6922"/>
    <property type="match status" value="1"/>
</dbReference>
<sequence length="113" mass="13021">MLTGIELETSTMSKKINIIPALSKHLFWDTDPNTIHPEKHSKYIISNVLQYGNYSDWKTLVAYYGLEQIVKTAQTIKNLDKRTASFLSVMGDIPKTNFQCYSTTPSSLKHWFF</sequence>
<keyword evidence="3" id="KW-1185">Reference proteome</keyword>
<evidence type="ECO:0000259" key="1">
    <source>
        <dbReference type="Pfam" id="PF21956"/>
    </source>
</evidence>
<proteinExistence type="predicted"/>
<dbReference type="AlphaFoldDB" id="A0A399CXX9"/>
<comment type="caution">
    <text evidence="2">The sequence shown here is derived from an EMBL/GenBank/DDBJ whole genome shotgun (WGS) entry which is preliminary data.</text>
</comment>
<protein>
    <recommendedName>
        <fullName evidence="1">DUF6922 domain-containing protein</fullName>
    </recommendedName>
</protein>
<accession>A0A399CXX9</accession>
<evidence type="ECO:0000313" key="2">
    <source>
        <dbReference type="EMBL" id="RIH63251.1"/>
    </source>
</evidence>
<dbReference type="InterPro" id="IPR053830">
    <property type="entry name" value="DUF6922"/>
</dbReference>
<dbReference type="Proteomes" id="UP000266441">
    <property type="component" value="Unassembled WGS sequence"/>
</dbReference>
<name>A0A399CXX9_9BACT</name>
<reference evidence="2 3" key="1">
    <citation type="journal article" date="2015" name="Int. J. Syst. Evol. Microbiol.">
        <title>Mariniphaga sediminis sp. nov., isolated from coastal sediment.</title>
        <authorList>
            <person name="Wang F.Q."/>
            <person name="Shen Q.Y."/>
            <person name="Chen G.J."/>
            <person name="Du Z.J."/>
        </authorList>
    </citation>
    <scope>NUCLEOTIDE SEQUENCE [LARGE SCALE GENOMIC DNA]</scope>
    <source>
        <strain evidence="2 3">SY21</strain>
    </source>
</reference>
<evidence type="ECO:0000313" key="3">
    <source>
        <dbReference type="Proteomes" id="UP000266441"/>
    </source>
</evidence>
<feature type="domain" description="DUF6922" evidence="1">
    <location>
        <begin position="22"/>
        <end position="72"/>
    </location>
</feature>
<dbReference type="EMBL" id="QWET01000023">
    <property type="protein sequence ID" value="RIH63251.1"/>
    <property type="molecule type" value="Genomic_DNA"/>
</dbReference>